<keyword evidence="2" id="KW-0238">DNA-binding</keyword>
<feature type="domain" description="HTH araC/xylS-type" evidence="4">
    <location>
        <begin position="200"/>
        <end position="299"/>
    </location>
</feature>
<dbReference type="SMART" id="SM00342">
    <property type="entry name" value="HTH_ARAC"/>
    <property type="match status" value="1"/>
</dbReference>
<dbReference type="Gene3D" id="1.10.10.60">
    <property type="entry name" value="Homeodomain-like"/>
    <property type="match status" value="2"/>
</dbReference>
<evidence type="ECO:0000259" key="4">
    <source>
        <dbReference type="PROSITE" id="PS01124"/>
    </source>
</evidence>
<dbReference type="OrthoDB" id="9806208at2"/>
<dbReference type="RefSeq" id="WP_104831881.1">
    <property type="nucleotide sequence ID" value="NZ_PJCH01000016.1"/>
</dbReference>
<gene>
    <name evidence="5" type="ORF">CW354_20000</name>
</gene>
<sequence length="301" mass="33060">MQLLTAAPATPADLAIVYERTAREGMVHSGLMRGERFEIAEDYNEDWACASVTWSAGGEEEYRFLGDGAVNVRSAGVLTLARGARYAYAALGDAPFRSNMISFPRWITDAAEDAVLEGEAKPAATRLETRLTRPDAALSALMNAIVARCRSGETDDDWYAEKCALLYAGLIEAQDQRAAARERIEAVKPGTRAELARRAETAKKTILQRFGEHSLALNDIAREACLSPYHLIRVFKAVAGTTPAQFLKHVRMDAALRLLKETRLSTGEIAHAVGYSDRTAFFKAFRKHYGAAPSAMERMKA</sequence>
<evidence type="ECO:0000256" key="1">
    <source>
        <dbReference type="ARBA" id="ARBA00023015"/>
    </source>
</evidence>
<dbReference type="SUPFAM" id="SSF46689">
    <property type="entry name" value="Homeodomain-like"/>
    <property type="match status" value="2"/>
</dbReference>
<keyword evidence="1" id="KW-0805">Transcription regulation</keyword>
<proteinExistence type="predicted"/>
<protein>
    <recommendedName>
        <fullName evidence="4">HTH araC/xylS-type domain-containing protein</fullName>
    </recommendedName>
</protein>
<dbReference type="GO" id="GO:0043565">
    <property type="term" value="F:sequence-specific DNA binding"/>
    <property type="evidence" value="ECO:0007669"/>
    <property type="project" value="InterPro"/>
</dbReference>
<accession>A0A2S7K070</accession>
<dbReference type="InterPro" id="IPR050204">
    <property type="entry name" value="AraC_XylS_family_regulators"/>
</dbReference>
<dbReference type="Pfam" id="PF12833">
    <property type="entry name" value="HTH_18"/>
    <property type="match status" value="1"/>
</dbReference>
<evidence type="ECO:0000256" key="2">
    <source>
        <dbReference type="ARBA" id="ARBA00023125"/>
    </source>
</evidence>
<evidence type="ECO:0000313" key="6">
    <source>
        <dbReference type="Proteomes" id="UP000239504"/>
    </source>
</evidence>
<reference evidence="5 6" key="1">
    <citation type="submission" date="2017-12" db="EMBL/GenBank/DDBJ databases">
        <authorList>
            <person name="Hurst M.R.H."/>
        </authorList>
    </citation>
    <scope>NUCLEOTIDE SEQUENCE [LARGE SCALE GENOMIC DNA]</scope>
    <source>
        <strain evidence="5 6">SY-3-19</strain>
    </source>
</reference>
<keyword evidence="6" id="KW-1185">Reference proteome</keyword>
<evidence type="ECO:0000313" key="5">
    <source>
        <dbReference type="EMBL" id="PQA85828.1"/>
    </source>
</evidence>
<evidence type="ECO:0000256" key="3">
    <source>
        <dbReference type="ARBA" id="ARBA00023163"/>
    </source>
</evidence>
<dbReference type="EMBL" id="PJCH01000016">
    <property type="protein sequence ID" value="PQA85828.1"/>
    <property type="molecule type" value="Genomic_DNA"/>
</dbReference>
<dbReference type="PANTHER" id="PTHR46796">
    <property type="entry name" value="HTH-TYPE TRANSCRIPTIONAL ACTIVATOR RHAS-RELATED"/>
    <property type="match status" value="1"/>
</dbReference>
<dbReference type="InterPro" id="IPR018060">
    <property type="entry name" value="HTH_AraC"/>
</dbReference>
<organism evidence="5 6">
    <name type="scientific">Hyphococcus luteus</name>
    <dbReference type="NCBI Taxonomy" id="2058213"/>
    <lineage>
        <taxon>Bacteria</taxon>
        <taxon>Pseudomonadati</taxon>
        <taxon>Pseudomonadota</taxon>
        <taxon>Alphaproteobacteria</taxon>
        <taxon>Parvularculales</taxon>
        <taxon>Parvularculaceae</taxon>
        <taxon>Hyphococcus</taxon>
    </lineage>
</organism>
<dbReference type="PROSITE" id="PS01124">
    <property type="entry name" value="HTH_ARAC_FAMILY_2"/>
    <property type="match status" value="1"/>
</dbReference>
<keyword evidence="3" id="KW-0804">Transcription</keyword>
<dbReference type="InterPro" id="IPR009057">
    <property type="entry name" value="Homeodomain-like_sf"/>
</dbReference>
<name>A0A2S7K070_9PROT</name>
<dbReference type="AlphaFoldDB" id="A0A2S7K070"/>
<dbReference type="Proteomes" id="UP000239504">
    <property type="component" value="Unassembled WGS sequence"/>
</dbReference>
<comment type="caution">
    <text evidence="5">The sequence shown here is derived from an EMBL/GenBank/DDBJ whole genome shotgun (WGS) entry which is preliminary data.</text>
</comment>
<dbReference type="PANTHER" id="PTHR46796:SF6">
    <property type="entry name" value="ARAC SUBFAMILY"/>
    <property type="match status" value="1"/>
</dbReference>
<dbReference type="GO" id="GO:0003700">
    <property type="term" value="F:DNA-binding transcription factor activity"/>
    <property type="evidence" value="ECO:0007669"/>
    <property type="project" value="InterPro"/>
</dbReference>